<dbReference type="Proteomes" id="UP000061432">
    <property type="component" value="Chromosome"/>
</dbReference>
<evidence type="ECO:0000313" key="1">
    <source>
        <dbReference type="EMBL" id="BAQ45204.1"/>
    </source>
</evidence>
<organism evidence="1 2">
    <name type="scientific">Methylobacterium aquaticum</name>
    <dbReference type="NCBI Taxonomy" id="270351"/>
    <lineage>
        <taxon>Bacteria</taxon>
        <taxon>Pseudomonadati</taxon>
        <taxon>Pseudomonadota</taxon>
        <taxon>Alphaproteobacteria</taxon>
        <taxon>Hyphomicrobiales</taxon>
        <taxon>Methylobacteriaceae</taxon>
        <taxon>Methylobacterium</taxon>
    </lineage>
</organism>
<evidence type="ECO:0008006" key="3">
    <source>
        <dbReference type="Google" id="ProtNLM"/>
    </source>
</evidence>
<dbReference type="InterPro" id="IPR031485">
    <property type="entry name" value="CBP_BcsS"/>
</dbReference>
<sequence length="260" mass="27465">MPFPSARPALIYTAACLGCAGGVRADERDEVRTVLFGSLDAGRSTFVSAGAKYAPDGVDRDGVVALATLGYGTRTERDWWGDPRAAAGGRPPRVSRHTVLAGAVAGRQWMHDWGVVAVFAGPELAFEVLDSPGTKRLPAPRLGARVQAELWARPSEATLVTATFIAGTARGSAWGRVSWGMQVAALQGVGLGAAYLGPEAALYADLAGYRKWSLGLHATDVALPAALPADLRLRVSAGWVYEEQIRRPGVYGTLTAWLPL</sequence>
<dbReference type="Pfam" id="PF17036">
    <property type="entry name" value="CBP_BcsS"/>
    <property type="match status" value="1"/>
</dbReference>
<dbReference type="KEGG" id="maqu:Maq22A_c09560"/>
<reference evidence="2" key="2">
    <citation type="submission" date="2015-01" db="EMBL/GenBank/DDBJ databases">
        <title>Complete genome sequence of Methylobacterium aquaticum strain 22A.</title>
        <authorList>
            <person name="Tani A."/>
            <person name="Ogura Y."/>
            <person name="Hayashi T."/>
        </authorList>
    </citation>
    <scope>NUCLEOTIDE SEQUENCE [LARGE SCALE GENOMIC DNA]</scope>
    <source>
        <strain evidence="2">MA-22A</strain>
    </source>
</reference>
<dbReference type="RefSeq" id="WP_082742451.1">
    <property type="nucleotide sequence ID" value="NZ_AP014704.1"/>
</dbReference>
<dbReference type="OrthoDB" id="7991172at2"/>
<name>A0A0C6FJB6_9HYPH</name>
<reference evidence="1 2" key="1">
    <citation type="journal article" date="2015" name="Genome Announc.">
        <title>Complete Genome Sequence of Methylobacterium aquaticum Strain 22A, Isolated from Racomitrium japonicum Moss.</title>
        <authorList>
            <person name="Tani A."/>
            <person name="Ogura Y."/>
            <person name="Hayashi T."/>
            <person name="Kimbara K."/>
        </authorList>
    </citation>
    <scope>NUCLEOTIDE SEQUENCE [LARGE SCALE GENOMIC DNA]</scope>
    <source>
        <strain evidence="1 2">MA-22A</strain>
    </source>
</reference>
<dbReference type="AlphaFoldDB" id="A0A0C6FJB6"/>
<dbReference type="EMBL" id="AP014704">
    <property type="protein sequence ID" value="BAQ45204.1"/>
    <property type="molecule type" value="Genomic_DNA"/>
</dbReference>
<protein>
    <recommendedName>
        <fullName evidence="3">Cellulose biosynthesis protein BcsS</fullName>
    </recommendedName>
</protein>
<accession>A0A0C6FJB6</accession>
<proteinExistence type="predicted"/>
<gene>
    <name evidence="1" type="ORF">Maq22A_c09560</name>
</gene>
<evidence type="ECO:0000313" key="2">
    <source>
        <dbReference type="Proteomes" id="UP000061432"/>
    </source>
</evidence>